<keyword evidence="4" id="KW-1185">Reference proteome</keyword>
<dbReference type="InterPro" id="IPR036873">
    <property type="entry name" value="Rhodanese-like_dom_sf"/>
</dbReference>
<dbReference type="CDD" id="cd00158">
    <property type="entry name" value="RHOD"/>
    <property type="match status" value="2"/>
</dbReference>
<keyword evidence="1" id="KW-0479">Metal-binding</keyword>
<dbReference type="InterPro" id="IPR036866">
    <property type="entry name" value="RibonucZ/Hydroxyglut_hydro"/>
</dbReference>
<evidence type="ECO:0000313" key="3">
    <source>
        <dbReference type="EMBL" id="MFC7447084.1"/>
    </source>
</evidence>
<dbReference type="InterPro" id="IPR001763">
    <property type="entry name" value="Rhodanese-like_dom"/>
</dbReference>
<dbReference type="InterPro" id="IPR001279">
    <property type="entry name" value="Metallo-B-lactamas"/>
</dbReference>
<evidence type="ECO:0000256" key="1">
    <source>
        <dbReference type="ARBA" id="ARBA00022723"/>
    </source>
</evidence>
<proteinExistence type="predicted"/>
<dbReference type="InterPro" id="IPR051682">
    <property type="entry name" value="Mito_Persulfide_Diox"/>
</dbReference>
<evidence type="ECO:0000313" key="4">
    <source>
        <dbReference type="Proteomes" id="UP001596484"/>
    </source>
</evidence>
<name>A0ABW2RTB5_9NOCA</name>
<dbReference type="RefSeq" id="WP_378401869.1">
    <property type="nucleotide sequence ID" value="NZ_JBHTCS010000007.1"/>
</dbReference>
<sequence length="465" mass="49617">MSEIEIIRTASLSDNSYLLIAGDEAALVDPQRDCWRLLQACARRRLALRYVLETHVHNDYVSGAMEVRAATGARIVAPARGRYCFDHLPVDEGDEIDLGGLTLLAMATPGHTPEHTAYRILEPARAGPGAVFTGGSLMVGGAGRTDLLGDEFTADLTRAQFASVHRLCALPDDTRVLPTHGAGSFCSAACSDLTLTSTIGHERVSNPAVRAADELTFVRERLSGLPPYPAYYPHMAPINRAGATVLGTLPCPPRLSAGAVSRLAAGGAWVVDGRDRKSFADGHLPGSLNIELDDGFASYVGRAVPFGARLLLVLPEPVAESVPEAVSQLLRIGYDEVAGILDGGVESWHDAGLPLRRYPVASAVELAERDGDVRVLDVRTETEDTDGHIDGSLHVFVGDLPQRMSSIPRDRRVWTICASGRRAALAASLLDRDGIPVTAVTRGGVTDALDAIARSTLDNARRSEQ</sequence>
<dbReference type="EMBL" id="JBHTCS010000007">
    <property type="protein sequence ID" value="MFC7447084.1"/>
    <property type="molecule type" value="Genomic_DNA"/>
</dbReference>
<dbReference type="SUPFAM" id="SSF52821">
    <property type="entry name" value="Rhodanese/Cell cycle control phosphatase"/>
    <property type="match status" value="2"/>
</dbReference>
<dbReference type="SMART" id="SM00849">
    <property type="entry name" value="Lactamase_B"/>
    <property type="match status" value="1"/>
</dbReference>
<dbReference type="PANTHER" id="PTHR43084">
    <property type="entry name" value="PERSULFIDE DIOXYGENASE ETHE1"/>
    <property type="match status" value="1"/>
</dbReference>
<dbReference type="CDD" id="cd07724">
    <property type="entry name" value="POD-like_MBL-fold"/>
    <property type="match status" value="1"/>
</dbReference>
<organism evidence="3 4">
    <name type="scientific">Rhodococcus daqingensis</name>
    <dbReference type="NCBI Taxonomy" id="2479363"/>
    <lineage>
        <taxon>Bacteria</taxon>
        <taxon>Bacillati</taxon>
        <taxon>Actinomycetota</taxon>
        <taxon>Actinomycetes</taxon>
        <taxon>Mycobacteriales</taxon>
        <taxon>Nocardiaceae</taxon>
        <taxon>Rhodococcus</taxon>
    </lineage>
</organism>
<comment type="caution">
    <text evidence="3">The sequence shown here is derived from an EMBL/GenBank/DDBJ whole genome shotgun (WGS) entry which is preliminary data.</text>
</comment>
<dbReference type="PANTHER" id="PTHR43084:SF1">
    <property type="entry name" value="PERSULFIDE DIOXYGENASE ETHE1, MITOCHONDRIAL"/>
    <property type="match status" value="1"/>
</dbReference>
<feature type="domain" description="Rhodanese" evidence="2">
    <location>
        <begin position="369"/>
        <end position="457"/>
    </location>
</feature>
<dbReference type="Gene3D" id="3.40.250.10">
    <property type="entry name" value="Rhodanese-like domain"/>
    <property type="match status" value="2"/>
</dbReference>
<accession>A0ABW2RTB5</accession>
<dbReference type="Proteomes" id="UP001596484">
    <property type="component" value="Unassembled WGS sequence"/>
</dbReference>
<dbReference type="Gene3D" id="3.60.15.10">
    <property type="entry name" value="Ribonuclease Z/Hydroxyacylglutathione hydrolase-like"/>
    <property type="match status" value="1"/>
</dbReference>
<gene>
    <name evidence="3" type="ORF">ACFQS9_04175</name>
</gene>
<dbReference type="SUPFAM" id="SSF56281">
    <property type="entry name" value="Metallo-hydrolase/oxidoreductase"/>
    <property type="match status" value="1"/>
</dbReference>
<evidence type="ECO:0000259" key="2">
    <source>
        <dbReference type="PROSITE" id="PS50206"/>
    </source>
</evidence>
<dbReference type="SMART" id="SM00450">
    <property type="entry name" value="RHOD"/>
    <property type="match status" value="2"/>
</dbReference>
<dbReference type="Pfam" id="PF00753">
    <property type="entry name" value="Lactamase_B"/>
    <property type="match status" value="1"/>
</dbReference>
<dbReference type="InterPro" id="IPR044528">
    <property type="entry name" value="POD-like_MBL-fold"/>
</dbReference>
<feature type="domain" description="Rhodanese" evidence="2">
    <location>
        <begin position="264"/>
        <end position="357"/>
    </location>
</feature>
<dbReference type="Pfam" id="PF00581">
    <property type="entry name" value="Rhodanese"/>
    <property type="match status" value="2"/>
</dbReference>
<protein>
    <submittedName>
        <fullName evidence="3">Rhodanese-like domain-containing protein</fullName>
    </submittedName>
</protein>
<reference evidence="4" key="1">
    <citation type="journal article" date="2019" name="Int. J. Syst. Evol. Microbiol.">
        <title>The Global Catalogue of Microorganisms (GCM) 10K type strain sequencing project: providing services to taxonomists for standard genome sequencing and annotation.</title>
        <authorList>
            <consortium name="The Broad Institute Genomics Platform"/>
            <consortium name="The Broad Institute Genome Sequencing Center for Infectious Disease"/>
            <person name="Wu L."/>
            <person name="Ma J."/>
        </authorList>
    </citation>
    <scope>NUCLEOTIDE SEQUENCE [LARGE SCALE GENOMIC DNA]</scope>
    <source>
        <strain evidence="4">ICMP 19430</strain>
    </source>
</reference>
<dbReference type="PROSITE" id="PS50206">
    <property type="entry name" value="RHODANESE_3"/>
    <property type="match status" value="2"/>
</dbReference>